<dbReference type="PROSITE" id="PS50977">
    <property type="entry name" value="HTH_TETR_2"/>
    <property type="match status" value="1"/>
</dbReference>
<evidence type="ECO:0000313" key="5">
    <source>
        <dbReference type="EMBL" id="UPT21963.1"/>
    </source>
</evidence>
<evidence type="ECO:0000256" key="2">
    <source>
        <dbReference type="PROSITE-ProRule" id="PRU00335"/>
    </source>
</evidence>
<sequence>MAWDTERTRALLLEAAVAEFSAHGLSGARVDRIAARAGVNKERIYQYFGNKESLFDAVLLAELDRLVDAVPLRAATPEEFASYVVDVFDYHQGHPHLARLLYWEGLERADRPVPGEDQRTRRYRQKVRELSAALGRDPDDTAHLLLGVIALAASWQALPQLNRMLLGSPDPEQRRVHLAETVRRLWAPPASPPASGASQHRSGTQKTSRTSP</sequence>
<feature type="compositionally biased region" description="Polar residues" evidence="3">
    <location>
        <begin position="199"/>
        <end position="212"/>
    </location>
</feature>
<evidence type="ECO:0000256" key="3">
    <source>
        <dbReference type="SAM" id="MobiDB-lite"/>
    </source>
</evidence>
<dbReference type="PANTHER" id="PTHR30328:SF54">
    <property type="entry name" value="HTH-TYPE TRANSCRIPTIONAL REPRESSOR SCO4008"/>
    <property type="match status" value="1"/>
</dbReference>
<dbReference type="Pfam" id="PF17926">
    <property type="entry name" value="TetR_C_21"/>
    <property type="match status" value="1"/>
</dbReference>
<dbReference type="InterPro" id="IPR001647">
    <property type="entry name" value="HTH_TetR"/>
</dbReference>
<keyword evidence="1 2" id="KW-0238">DNA-binding</keyword>
<dbReference type="PRINTS" id="PR00455">
    <property type="entry name" value="HTHTETR"/>
</dbReference>
<feature type="DNA-binding region" description="H-T-H motif" evidence="2">
    <location>
        <begin position="29"/>
        <end position="48"/>
    </location>
</feature>
<dbReference type="RefSeq" id="WP_248590439.1">
    <property type="nucleotide sequence ID" value="NZ_BAABEB010000003.1"/>
</dbReference>
<dbReference type="EMBL" id="CP051627">
    <property type="protein sequence ID" value="UPT21963.1"/>
    <property type="molecule type" value="Genomic_DNA"/>
</dbReference>
<feature type="region of interest" description="Disordered" evidence="3">
    <location>
        <begin position="182"/>
        <end position="212"/>
    </location>
</feature>
<evidence type="ECO:0000256" key="1">
    <source>
        <dbReference type="ARBA" id="ARBA00023125"/>
    </source>
</evidence>
<gene>
    <name evidence="5" type="ORF">FOF52_14160</name>
</gene>
<keyword evidence="6" id="KW-1185">Reference proteome</keyword>
<evidence type="ECO:0000313" key="6">
    <source>
        <dbReference type="Proteomes" id="UP000832041"/>
    </source>
</evidence>
<protein>
    <submittedName>
        <fullName evidence="5">TetR/AcrR family transcriptional regulator</fullName>
    </submittedName>
</protein>
<organism evidence="5 6">
    <name type="scientific">Thermobifida alba</name>
    <name type="common">Thermomonospora alba</name>
    <dbReference type="NCBI Taxonomy" id="53522"/>
    <lineage>
        <taxon>Bacteria</taxon>
        <taxon>Bacillati</taxon>
        <taxon>Actinomycetota</taxon>
        <taxon>Actinomycetes</taxon>
        <taxon>Streptosporangiales</taxon>
        <taxon>Nocardiopsidaceae</taxon>
        <taxon>Thermobifida</taxon>
    </lineage>
</organism>
<proteinExistence type="predicted"/>
<dbReference type="SUPFAM" id="SSF48498">
    <property type="entry name" value="Tetracyclin repressor-like, C-terminal domain"/>
    <property type="match status" value="1"/>
</dbReference>
<dbReference type="InterPro" id="IPR036271">
    <property type="entry name" value="Tet_transcr_reg_TetR-rel_C_sf"/>
</dbReference>
<reference evidence="5 6" key="1">
    <citation type="submission" date="2020-04" db="EMBL/GenBank/DDBJ databases">
        <title>Thermobifida alba genome sequencing and assembly.</title>
        <authorList>
            <person name="Luzics S."/>
            <person name="Horvath B."/>
            <person name="Nagy I."/>
            <person name="Toth A."/>
            <person name="Nagy I."/>
            <person name="Kukolya J."/>
        </authorList>
    </citation>
    <scope>NUCLEOTIDE SEQUENCE [LARGE SCALE GENOMIC DNA]</scope>
    <source>
        <strain evidence="5 6">DSM 43795</strain>
    </source>
</reference>
<dbReference type="Proteomes" id="UP000832041">
    <property type="component" value="Chromosome"/>
</dbReference>
<dbReference type="Pfam" id="PF00440">
    <property type="entry name" value="TetR_N"/>
    <property type="match status" value="1"/>
</dbReference>
<dbReference type="PANTHER" id="PTHR30328">
    <property type="entry name" value="TRANSCRIPTIONAL REPRESSOR"/>
    <property type="match status" value="1"/>
</dbReference>
<dbReference type="InterPro" id="IPR050109">
    <property type="entry name" value="HTH-type_TetR-like_transc_reg"/>
</dbReference>
<feature type="domain" description="HTH tetR-type" evidence="4">
    <location>
        <begin position="6"/>
        <end position="66"/>
    </location>
</feature>
<dbReference type="Gene3D" id="1.10.357.10">
    <property type="entry name" value="Tetracycline Repressor, domain 2"/>
    <property type="match status" value="1"/>
</dbReference>
<name>A0ABY4L6S9_THEAE</name>
<accession>A0ABY4L6S9</accession>
<evidence type="ECO:0000259" key="4">
    <source>
        <dbReference type="PROSITE" id="PS50977"/>
    </source>
</evidence>
<dbReference type="SUPFAM" id="SSF46689">
    <property type="entry name" value="Homeodomain-like"/>
    <property type="match status" value="1"/>
</dbReference>
<dbReference type="InterPro" id="IPR009057">
    <property type="entry name" value="Homeodomain-like_sf"/>
</dbReference>
<dbReference type="InterPro" id="IPR041467">
    <property type="entry name" value="Sco4008_C"/>
</dbReference>